<keyword evidence="1" id="KW-0472">Membrane</keyword>
<keyword evidence="1" id="KW-0812">Transmembrane</keyword>
<evidence type="ECO:0000313" key="2">
    <source>
        <dbReference type="EMBL" id="XBM49152.1"/>
    </source>
</evidence>
<dbReference type="EMBL" id="CP157390">
    <property type="protein sequence ID" value="XBM49152.1"/>
    <property type="molecule type" value="Genomic_DNA"/>
</dbReference>
<sequence length="82" mass="8732">MTSVTVMTFEEATRIRRQAERGALDLRLPGTAEVVSEADRVCAAAAVWGDTPADRRRSMWGVAGISAAVLAIVAACMLPLPF</sequence>
<proteinExistence type="predicted"/>
<gene>
    <name evidence="2" type="ORF">AAME72_04655</name>
</gene>
<keyword evidence="1" id="KW-1133">Transmembrane helix</keyword>
<feature type="transmembrane region" description="Helical" evidence="1">
    <location>
        <begin position="60"/>
        <end position="80"/>
    </location>
</feature>
<dbReference type="AlphaFoldDB" id="A0AAU7GEQ7"/>
<accession>A0AAU7GEQ7</accession>
<dbReference type="RefSeq" id="WP_348789071.1">
    <property type="nucleotide sequence ID" value="NZ_CP157390.1"/>
</dbReference>
<evidence type="ECO:0000256" key="1">
    <source>
        <dbReference type="SAM" id="Phobius"/>
    </source>
</evidence>
<organism evidence="2">
    <name type="scientific">Leifsonia sp. NPDC080035</name>
    <dbReference type="NCBI Taxonomy" id="3143936"/>
    <lineage>
        <taxon>Bacteria</taxon>
        <taxon>Bacillati</taxon>
        <taxon>Actinomycetota</taxon>
        <taxon>Actinomycetes</taxon>
        <taxon>Micrococcales</taxon>
        <taxon>Microbacteriaceae</taxon>
        <taxon>Leifsonia</taxon>
    </lineage>
</organism>
<reference evidence="2" key="1">
    <citation type="submission" date="2024-05" db="EMBL/GenBank/DDBJ databases">
        <title>The Natural Products Discovery Center: Release of the First 8490 Sequenced Strains for Exploring Actinobacteria Biosynthetic Diversity.</title>
        <authorList>
            <person name="Kalkreuter E."/>
            <person name="Kautsar S.A."/>
            <person name="Yang D."/>
            <person name="Bader C.D."/>
            <person name="Teijaro C.N."/>
            <person name="Fluegel L."/>
            <person name="Davis C.M."/>
            <person name="Simpson J.R."/>
            <person name="Lauterbach L."/>
            <person name="Steele A.D."/>
            <person name="Gui C."/>
            <person name="Meng S."/>
            <person name="Li G."/>
            <person name="Viehrig K."/>
            <person name="Ye F."/>
            <person name="Su P."/>
            <person name="Kiefer A.F."/>
            <person name="Nichols A."/>
            <person name="Cepeda A.J."/>
            <person name="Yan W."/>
            <person name="Fan B."/>
            <person name="Jiang Y."/>
            <person name="Adhikari A."/>
            <person name="Zheng C.-J."/>
            <person name="Schuster L."/>
            <person name="Cowan T.M."/>
            <person name="Smanski M.J."/>
            <person name="Chevrette M.G."/>
            <person name="de Carvalho L.P.S."/>
            <person name="Shen B."/>
        </authorList>
    </citation>
    <scope>NUCLEOTIDE SEQUENCE</scope>
    <source>
        <strain evidence="2">NPDC080035</strain>
    </source>
</reference>
<name>A0AAU7GEQ7_9MICO</name>
<protein>
    <submittedName>
        <fullName evidence="2">Uncharacterized protein</fullName>
    </submittedName>
</protein>